<dbReference type="GeneID" id="106012996"/>
<evidence type="ECO:0000313" key="3">
    <source>
        <dbReference type="Proteomes" id="UP000694888"/>
    </source>
</evidence>
<evidence type="ECO:0000313" key="4">
    <source>
        <dbReference type="RefSeq" id="XP_012943000.1"/>
    </source>
</evidence>
<gene>
    <name evidence="4" type="primary">LOC106012996</name>
</gene>
<feature type="compositionally biased region" description="Low complexity" evidence="1">
    <location>
        <begin position="217"/>
        <end position="228"/>
    </location>
</feature>
<evidence type="ECO:0000256" key="2">
    <source>
        <dbReference type="SAM" id="SignalP"/>
    </source>
</evidence>
<feature type="region of interest" description="Disordered" evidence="1">
    <location>
        <begin position="206"/>
        <end position="244"/>
    </location>
</feature>
<name>A0ABM1A8R7_APLCA</name>
<evidence type="ECO:0000256" key="1">
    <source>
        <dbReference type="SAM" id="MobiDB-lite"/>
    </source>
</evidence>
<reference evidence="4" key="1">
    <citation type="submission" date="2025-08" db="UniProtKB">
        <authorList>
            <consortium name="RefSeq"/>
        </authorList>
    </citation>
    <scope>IDENTIFICATION</scope>
</reference>
<keyword evidence="3" id="KW-1185">Reference proteome</keyword>
<proteinExistence type="predicted"/>
<feature type="signal peptide" evidence="2">
    <location>
        <begin position="1"/>
        <end position="31"/>
    </location>
</feature>
<dbReference type="RefSeq" id="XP_012943000.1">
    <property type="nucleotide sequence ID" value="XM_013087546.1"/>
</dbReference>
<sequence>MTSQRPAPSTTSMPAILMVICLSLHSHTTWAADGKQVNGSRKGKTPGQPSASLSRNQRSILDNRVDTFHPLPHGADHHFSSVQQSDSYYPPSLHRDRHAYPPSHHTSPHAYQPSYGGPAPIASTGPAHPLNSESLLAALLSSDNSELTSDAEHSPDPWASDFLSGNDLSSPLDQRVPFDLTSDFFGSKNGRELELDLPDIGAHNSRARASESHNSLDRSSSSHADSLSPAHVDSSPASSGEDAAFQPLDPFFLSQLLEEEEEGDAGNMAATDDLDFLAGDPLLDVDLDLSSALTSEMQQEGDDIMAEFLEFLELKESGALAQCLDHSSVRRRRS</sequence>
<accession>A0ABM1A8R7</accession>
<feature type="chain" id="PRO_5045389354" evidence="2">
    <location>
        <begin position="32"/>
        <end position="334"/>
    </location>
</feature>
<keyword evidence="2" id="KW-0732">Signal</keyword>
<feature type="region of interest" description="Disordered" evidence="1">
    <location>
        <begin position="33"/>
        <end position="129"/>
    </location>
</feature>
<organism evidence="3 4">
    <name type="scientific">Aplysia californica</name>
    <name type="common">California sea hare</name>
    <dbReference type="NCBI Taxonomy" id="6500"/>
    <lineage>
        <taxon>Eukaryota</taxon>
        <taxon>Metazoa</taxon>
        <taxon>Spiralia</taxon>
        <taxon>Lophotrochozoa</taxon>
        <taxon>Mollusca</taxon>
        <taxon>Gastropoda</taxon>
        <taxon>Heterobranchia</taxon>
        <taxon>Euthyneura</taxon>
        <taxon>Tectipleura</taxon>
        <taxon>Aplysiida</taxon>
        <taxon>Aplysioidea</taxon>
        <taxon>Aplysiidae</taxon>
        <taxon>Aplysia</taxon>
    </lineage>
</organism>
<protein>
    <submittedName>
        <fullName evidence="4">Uncharacterized protein LOC106012996</fullName>
    </submittedName>
</protein>
<feature type="compositionally biased region" description="Polar residues" evidence="1">
    <location>
        <begin position="47"/>
        <end position="60"/>
    </location>
</feature>
<dbReference type="Proteomes" id="UP000694888">
    <property type="component" value="Unplaced"/>
</dbReference>